<accession>A0AAP0EKC9</accession>
<evidence type="ECO:0000313" key="2">
    <source>
        <dbReference type="Proteomes" id="UP001420932"/>
    </source>
</evidence>
<evidence type="ECO:0000313" key="1">
    <source>
        <dbReference type="EMBL" id="KAK9092133.1"/>
    </source>
</evidence>
<protein>
    <submittedName>
        <fullName evidence="1">Uncharacterized protein</fullName>
    </submittedName>
</protein>
<dbReference type="EMBL" id="JBBNAF010000012">
    <property type="protein sequence ID" value="KAK9092133.1"/>
    <property type="molecule type" value="Genomic_DNA"/>
</dbReference>
<reference evidence="1 2" key="1">
    <citation type="submission" date="2024-01" db="EMBL/GenBank/DDBJ databases">
        <title>Genome assemblies of Stephania.</title>
        <authorList>
            <person name="Yang L."/>
        </authorList>
    </citation>
    <scope>NUCLEOTIDE SEQUENCE [LARGE SCALE GENOMIC DNA]</scope>
    <source>
        <strain evidence="1">YNDBR</strain>
        <tissue evidence="1">Leaf</tissue>
    </source>
</reference>
<proteinExistence type="predicted"/>
<dbReference type="Proteomes" id="UP001420932">
    <property type="component" value="Unassembled WGS sequence"/>
</dbReference>
<dbReference type="AlphaFoldDB" id="A0AAP0EKC9"/>
<gene>
    <name evidence="1" type="ORF">Syun_027044</name>
</gene>
<name>A0AAP0EKC9_9MAGN</name>
<keyword evidence="2" id="KW-1185">Reference proteome</keyword>
<organism evidence="1 2">
    <name type="scientific">Stephania yunnanensis</name>
    <dbReference type="NCBI Taxonomy" id="152371"/>
    <lineage>
        <taxon>Eukaryota</taxon>
        <taxon>Viridiplantae</taxon>
        <taxon>Streptophyta</taxon>
        <taxon>Embryophyta</taxon>
        <taxon>Tracheophyta</taxon>
        <taxon>Spermatophyta</taxon>
        <taxon>Magnoliopsida</taxon>
        <taxon>Ranunculales</taxon>
        <taxon>Menispermaceae</taxon>
        <taxon>Menispermoideae</taxon>
        <taxon>Cissampelideae</taxon>
        <taxon>Stephania</taxon>
    </lineage>
</organism>
<sequence>MMHSYVGNVIEESMEPTSWHFDILGACFAALAKILLRDMSQDHHTDWLLPL</sequence>
<comment type="caution">
    <text evidence="1">The sequence shown here is derived from an EMBL/GenBank/DDBJ whole genome shotgun (WGS) entry which is preliminary data.</text>
</comment>